<dbReference type="SUPFAM" id="SSF49899">
    <property type="entry name" value="Concanavalin A-like lectins/glucanases"/>
    <property type="match status" value="1"/>
</dbReference>
<evidence type="ECO:0000256" key="7">
    <source>
        <dbReference type="ARBA" id="ARBA00022801"/>
    </source>
</evidence>
<dbReference type="SUPFAM" id="SSF51011">
    <property type="entry name" value="Glycosyl hydrolase domain"/>
    <property type="match status" value="1"/>
</dbReference>
<dbReference type="Pfam" id="PF22848">
    <property type="entry name" value="ASD1_dom"/>
    <property type="match status" value="1"/>
</dbReference>
<feature type="coiled-coil region" evidence="11">
    <location>
        <begin position="273"/>
        <end position="319"/>
    </location>
</feature>
<evidence type="ECO:0000256" key="12">
    <source>
        <dbReference type="SAM" id="MobiDB-lite"/>
    </source>
</evidence>
<comment type="pathway">
    <text evidence="2">Glycan metabolism.</text>
</comment>
<dbReference type="InterPro" id="IPR055235">
    <property type="entry name" value="ASD1_cat"/>
</dbReference>
<dbReference type="PANTHER" id="PTHR43576">
    <property type="entry name" value="ALPHA-L-ARABINOFURANOSIDASE C-RELATED"/>
    <property type="match status" value="1"/>
</dbReference>
<protein>
    <recommendedName>
        <fullName evidence="5">non-reducing end alpha-L-arabinofuranosidase</fullName>
        <ecNumber evidence="5">3.2.1.55</ecNumber>
    </recommendedName>
</protein>
<dbReference type="Gene3D" id="2.60.40.1180">
    <property type="entry name" value="Golgi alpha-mannosidase II"/>
    <property type="match status" value="1"/>
</dbReference>
<dbReference type="Gene3D" id="3.20.20.80">
    <property type="entry name" value="Glycosidases"/>
    <property type="match status" value="2"/>
</dbReference>
<gene>
    <name evidence="16" type="primary">abfA</name>
    <name evidence="16" type="ORF">ERS852456_01082</name>
</gene>
<evidence type="ECO:0000256" key="13">
    <source>
        <dbReference type="SAM" id="SignalP"/>
    </source>
</evidence>
<keyword evidence="10 16" id="KW-0326">Glycosidase</keyword>
<sequence>MKKKMWRTGLCGLTACSMLFTMPALAWAADEPQNTNIDNGLIAYYDFENVNEKKVPNVKDQSKYEGELKGSNVSIASDTIFGKSLKFTEGTEGTMEIPQIMNTSQNSYSISLWFKYDTNTNREGKNTVLLQQSGQGRTFLQFTKDNKYATYVNATNVYSDKTVDLSQWQHVMATYNKDTKKIAFYINGEKDSEKDAGNQVVNELTNLLIGRHKNAGNDPLSMRGLVDEIRVYDKVLTAEEAKAVYESKAGAMLFPQLQETLKEAKELDALGSLDTEAEEAKVLKEAIAEAEKLTAESQLSEISETIKELEEAMKNYRAAIGVVLTVSPTKEERSIEKSTIGINHRYAFNGYGSFDSTKMEMKEEFTDLYKEAGFGSIRYPGGTISNLFRWKESIGPKEERVNQIHGFYNNPGQGGIAPNFGLTEVADFAYRDDIQSEIVYVYGFGRGSAQDAADLVEYLNAPAGSNPGGGVAWADIRKENGHAEPYNVRYFEIGNENNQPGTDGTTSQQYWMIGTQDAEKAYVEGGVASFTKQYAVKKDDWNKAASVSDGTANQVRYMRYANPNPMTGKDGKTLVENFEAVQKGSVEVWVGTDGEGNNHKWEVVESLDNAGANDQKVTIDYRDGSIHFGDGTHGKIPAKGQQIYVTYKVKRDGFVAVSKAMKDMTAEINEINAKSGSAEKASCYVYSSWETKGFIDKMAAGNWNDYYDGLTIHPYCGDPGADQDKGAFYDSAMRLAENVGIQKVKNYVNMLPQGKVPVISEYGIFRSTSPLLRSQTHAVYIAKVLMEYVRLGSPYIQKHCLVDWYSSGADSLGPTQQAVIQAVPQTGANQGTGEGNFRFFSTPSAKVFELFSNSFAKGTKVVGTEFEHVETLANGTKAYSAIASKGDDGTLYVTVVNTDRENDKKLRVKVEGVDLTGKTVEVQTLAGESFVDENSLAEPDKVTIENSTVTAEGTDLELTAKAHSVMSITVKEKVDPPAPETYTVTAKANNNDMGTVTIDPVKDKYNAGEKVTATATAKEGYEFVNWTVDGQEVSTKTTYELTVEKNTELTANFKAKAPVEEKFTVTAKVNDSKMGTVKLDPDKAEYAKGEKVTATATAKEGYEFVNWTVEGKAVSTEATYEFTVDKNVELTANFKETEKPVEKFTVTAKVNDSKMGTVKLDPDKAEYAKGEKVTATATAKEGYEFVNWTVAGKAVSTEATYEFTVDKNVELTANFKETEKPVEKFTVTAKVNDSKMGTVKLDPDKAEYAKGEKVTATATAKEGYEFVNWTVEGKAVSTETTYEFLVDKNVELTANFKKTEKPVEKVTITVKANDSKMGTVKLDPAKESYENGEIVTAIATAKEGYKFVNWTVAGKVVSDKAEYKFKVDRAAELQANFVKVSEDPKPENPKDEDKAVQTGDNGVSPIIPLAGLMLAAGAAVVALRKKED</sequence>
<feature type="chain" id="PRO_5008017800" description="non-reducing end alpha-L-arabinofuranosidase" evidence="13">
    <location>
        <begin position="29"/>
        <end position="1428"/>
    </location>
</feature>
<keyword evidence="9" id="KW-0119">Carbohydrate metabolism</keyword>
<organism evidence="16 17">
    <name type="scientific">[Ruminococcus] torques</name>
    <dbReference type="NCBI Taxonomy" id="33039"/>
    <lineage>
        <taxon>Bacteria</taxon>
        <taxon>Bacillati</taxon>
        <taxon>Bacillota</taxon>
        <taxon>Clostridia</taxon>
        <taxon>Lachnospirales</taxon>
        <taxon>Lachnospiraceae</taxon>
        <taxon>Mediterraneibacter</taxon>
    </lineage>
</organism>
<dbReference type="EMBL" id="CYZO01000011">
    <property type="protein sequence ID" value="CUN89503.1"/>
    <property type="molecule type" value="Genomic_DNA"/>
</dbReference>
<dbReference type="Pfam" id="PF06964">
    <property type="entry name" value="Alpha-L-AF_C"/>
    <property type="match status" value="1"/>
</dbReference>
<dbReference type="SMART" id="SM00560">
    <property type="entry name" value="LamGL"/>
    <property type="match status" value="1"/>
</dbReference>
<evidence type="ECO:0000259" key="15">
    <source>
        <dbReference type="SMART" id="SM00813"/>
    </source>
</evidence>
<evidence type="ECO:0000313" key="16">
    <source>
        <dbReference type="EMBL" id="CUN89503.1"/>
    </source>
</evidence>
<dbReference type="PANTHER" id="PTHR43576:SF3">
    <property type="entry name" value="ALPHA-L-ARABINOFURANOSIDASE C"/>
    <property type="match status" value="1"/>
</dbReference>
<dbReference type="GO" id="GO:0000272">
    <property type="term" value="P:polysaccharide catabolic process"/>
    <property type="evidence" value="ECO:0007669"/>
    <property type="project" value="TreeGrafter"/>
</dbReference>
<evidence type="ECO:0000256" key="11">
    <source>
        <dbReference type="SAM" id="Coils"/>
    </source>
</evidence>
<comment type="similarity">
    <text evidence="3">Belongs to the glycosyl hydrolase 51 family.</text>
</comment>
<keyword evidence="11" id="KW-0175">Coiled coil</keyword>
<dbReference type="EC" id="3.2.1.55" evidence="5"/>
<reference evidence="16 17" key="1">
    <citation type="submission" date="2015-09" db="EMBL/GenBank/DDBJ databases">
        <authorList>
            <consortium name="Pathogen Informatics"/>
        </authorList>
    </citation>
    <scope>NUCLEOTIDE SEQUENCE [LARGE SCALE GENOMIC DNA]</scope>
    <source>
        <strain evidence="16 17">2789STDY5834841</strain>
    </source>
</reference>
<evidence type="ECO:0000256" key="2">
    <source>
        <dbReference type="ARBA" id="ARBA00004881"/>
    </source>
</evidence>
<evidence type="ECO:0000256" key="5">
    <source>
        <dbReference type="ARBA" id="ARBA00012670"/>
    </source>
</evidence>
<evidence type="ECO:0000256" key="10">
    <source>
        <dbReference type="ARBA" id="ARBA00023295"/>
    </source>
</evidence>
<comment type="catalytic activity">
    <reaction evidence="1">
        <text>Hydrolysis of terminal non-reducing alpha-L-arabinofuranoside residues in alpha-L-arabinosides.</text>
        <dbReference type="EC" id="3.2.1.55"/>
    </reaction>
</comment>
<dbReference type="InterPro" id="IPR044060">
    <property type="entry name" value="Bacterial_rp_domain"/>
</dbReference>
<evidence type="ECO:0000256" key="4">
    <source>
        <dbReference type="ARBA" id="ARBA00011165"/>
    </source>
</evidence>
<dbReference type="GO" id="GO:0046373">
    <property type="term" value="P:L-arabinose metabolic process"/>
    <property type="evidence" value="ECO:0007669"/>
    <property type="project" value="InterPro"/>
</dbReference>
<dbReference type="GO" id="GO:0046556">
    <property type="term" value="F:alpha-L-arabinofuranosidase activity"/>
    <property type="evidence" value="ECO:0007669"/>
    <property type="project" value="UniProtKB-EC"/>
</dbReference>
<dbReference type="SMART" id="SM00813">
    <property type="entry name" value="Alpha-L-AF_C"/>
    <property type="match status" value="1"/>
</dbReference>
<keyword evidence="8" id="KW-1015">Disulfide bond</keyword>
<dbReference type="InterPro" id="IPR010720">
    <property type="entry name" value="Alpha-L-AF_C"/>
</dbReference>
<feature type="domain" description="LamG-like jellyroll fold" evidence="14">
    <location>
        <begin position="106"/>
        <end position="239"/>
    </location>
</feature>
<dbReference type="Gene3D" id="2.60.120.200">
    <property type="match status" value="1"/>
</dbReference>
<dbReference type="Proteomes" id="UP000095787">
    <property type="component" value="Unassembled WGS sequence"/>
</dbReference>
<dbReference type="Pfam" id="PF18998">
    <property type="entry name" value="Flg_new_2"/>
    <property type="match status" value="5"/>
</dbReference>
<proteinExistence type="inferred from homology"/>
<feature type="domain" description="Alpha-L-arabinofuranosidase C-terminal" evidence="15">
    <location>
        <begin position="720"/>
        <end position="964"/>
    </location>
</feature>
<dbReference type="RefSeq" id="WP_055158775.1">
    <property type="nucleotide sequence ID" value="NZ_CYZO01000011.1"/>
</dbReference>
<evidence type="ECO:0000259" key="14">
    <source>
        <dbReference type="SMART" id="SM00560"/>
    </source>
</evidence>
<dbReference type="SUPFAM" id="SSF51445">
    <property type="entry name" value="(Trans)glycosidases"/>
    <property type="match status" value="1"/>
</dbReference>
<dbReference type="InterPro" id="IPR017853">
    <property type="entry name" value="GH"/>
</dbReference>
<dbReference type="InterPro" id="IPR006558">
    <property type="entry name" value="LamG-like"/>
</dbReference>
<evidence type="ECO:0000256" key="9">
    <source>
        <dbReference type="ARBA" id="ARBA00023277"/>
    </source>
</evidence>
<accession>A0A174AMS2</accession>
<evidence type="ECO:0000256" key="1">
    <source>
        <dbReference type="ARBA" id="ARBA00001462"/>
    </source>
</evidence>
<evidence type="ECO:0000256" key="8">
    <source>
        <dbReference type="ARBA" id="ARBA00023157"/>
    </source>
</evidence>
<evidence type="ECO:0000256" key="3">
    <source>
        <dbReference type="ARBA" id="ARBA00007186"/>
    </source>
</evidence>
<dbReference type="InterPro" id="IPR013320">
    <property type="entry name" value="ConA-like_dom_sf"/>
</dbReference>
<feature type="region of interest" description="Disordered" evidence="12">
    <location>
        <begin position="1381"/>
        <end position="1401"/>
    </location>
</feature>
<evidence type="ECO:0000313" key="17">
    <source>
        <dbReference type="Proteomes" id="UP000095787"/>
    </source>
</evidence>
<dbReference type="InterPro" id="IPR013780">
    <property type="entry name" value="Glyco_hydro_b"/>
</dbReference>
<feature type="compositionally biased region" description="Basic and acidic residues" evidence="12">
    <location>
        <begin position="1381"/>
        <end position="1395"/>
    </location>
</feature>
<dbReference type="Pfam" id="PF13385">
    <property type="entry name" value="Laminin_G_3"/>
    <property type="match status" value="1"/>
</dbReference>
<name>A0A174AMS2_9FIRM</name>
<evidence type="ECO:0000256" key="6">
    <source>
        <dbReference type="ARBA" id="ARBA00022729"/>
    </source>
</evidence>
<keyword evidence="6 13" id="KW-0732">Signal</keyword>
<comment type="subunit">
    <text evidence="4">Homohexamer; trimer of dimers.</text>
</comment>
<feature type="signal peptide" evidence="13">
    <location>
        <begin position="1"/>
        <end position="28"/>
    </location>
</feature>
<keyword evidence="7 16" id="KW-0378">Hydrolase</keyword>